<reference evidence="4" key="1">
    <citation type="journal article" date="2019" name="Int. J. Syst. Evol. Microbiol.">
        <title>The Global Catalogue of Microorganisms (GCM) 10K type strain sequencing project: providing services to taxonomists for standard genome sequencing and annotation.</title>
        <authorList>
            <consortium name="The Broad Institute Genomics Platform"/>
            <consortium name="The Broad Institute Genome Sequencing Center for Infectious Disease"/>
            <person name="Wu L."/>
            <person name="Ma J."/>
        </authorList>
    </citation>
    <scope>NUCLEOTIDE SEQUENCE [LARGE SCALE GENOMIC DNA]</scope>
    <source>
        <strain evidence="4">IBRC-M 10906</strain>
    </source>
</reference>
<comment type="caution">
    <text evidence="3">The sequence shown here is derived from an EMBL/GenBank/DDBJ whole genome shotgun (WGS) entry which is preliminary data.</text>
</comment>
<evidence type="ECO:0000313" key="4">
    <source>
        <dbReference type="Proteomes" id="UP001597478"/>
    </source>
</evidence>
<dbReference type="Pfam" id="PF04480">
    <property type="entry name" value="DUF559"/>
    <property type="match status" value="1"/>
</dbReference>
<evidence type="ECO:0000256" key="1">
    <source>
        <dbReference type="SAM" id="MobiDB-lite"/>
    </source>
</evidence>
<evidence type="ECO:0000259" key="2">
    <source>
        <dbReference type="Pfam" id="PF04480"/>
    </source>
</evidence>
<dbReference type="Gene3D" id="3.40.960.10">
    <property type="entry name" value="VSR Endonuclease"/>
    <property type="match status" value="1"/>
</dbReference>
<gene>
    <name evidence="3" type="ORF">ACFS2C_20605</name>
</gene>
<keyword evidence="4" id="KW-1185">Reference proteome</keyword>
<accession>A0ABW5WE59</accession>
<sequence>MVDAGFPLPTPQYEITTLDGRLLYVLDLAWPEVRVGLEYDGYEAHEDRATYDAERDRRMADRGWITVRVRKDAFADPAVILEQLREAFRRRGRDVELRQPPTRLRDRRTRRPGQQTR</sequence>
<evidence type="ECO:0000313" key="3">
    <source>
        <dbReference type="EMBL" id="MFD2801796.1"/>
    </source>
</evidence>
<feature type="region of interest" description="Disordered" evidence="1">
    <location>
        <begin position="92"/>
        <end position="117"/>
    </location>
</feature>
<feature type="domain" description="DUF559" evidence="2">
    <location>
        <begin position="24"/>
        <end position="85"/>
    </location>
</feature>
<name>A0ABW5WE59_9PSEU</name>
<protein>
    <submittedName>
        <fullName evidence="3">DUF559 domain-containing protein</fullName>
    </submittedName>
</protein>
<dbReference type="InterPro" id="IPR007569">
    <property type="entry name" value="DUF559"/>
</dbReference>
<proteinExistence type="predicted"/>
<dbReference type="EMBL" id="JBHUOF010000034">
    <property type="protein sequence ID" value="MFD2801796.1"/>
    <property type="molecule type" value="Genomic_DNA"/>
</dbReference>
<dbReference type="Proteomes" id="UP001597478">
    <property type="component" value="Unassembled WGS sequence"/>
</dbReference>
<dbReference type="RefSeq" id="WP_377392928.1">
    <property type="nucleotide sequence ID" value="NZ_JBHSAN010000035.1"/>
</dbReference>
<organism evidence="3 4">
    <name type="scientific">Prauserella oleivorans</name>
    <dbReference type="NCBI Taxonomy" id="1478153"/>
    <lineage>
        <taxon>Bacteria</taxon>
        <taxon>Bacillati</taxon>
        <taxon>Actinomycetota</taxon>
        <taxon>Actinomycetes</taxon>
        <taxon>Pseudonocardiales</taxon>
        <taxon>Pseudonocardiaceae</taxon>
        <taxon>Prauserella</taxon>
    </lineage>
</organism>